<dbReference type="EnsemblProtists" id="HpaT804110">
    <property type="protein sequence ID" value="HpaP804110"/>
    <property type="gene ID" value="HpaG804110"/>
</dbReference>
<dbReference type="AlphaFoldDB" id="M4BCU4"/>
<dbReference type="HOGENOM" id="CLU_2710113_0_0_1"/>
<dbReference type="EMBL" id="JH598136">
    <property type="status" value="NOT_ANNOTATED_CDS"/>
    <property type="molecule type" value="Genomic_DNA"/>
</dbReference>
<organism evidence="1 2">
    <name type="scientific">Hyaloperonospora arabidopsidis (strain Emoy2)</name>
    <name type="common">Downy mildew agent</name>
    <name type="synonym">Peronospora arabidopsidis</name>
    <dbReference type="NCBI Taxonomy" id="559515"/>
    <lineage>
        <taxon>Eukaryota</taxon>
        <taxon>Sar</taxon>
        <taxon>Stramenopiles</taxon>
        <taxon>Oomycota</taxon>
        <taxon>Peronosporomycetes</taxon>
        <taxon>Peronosporales</taxon>
        <taxon>Peronosporaceae</taxon>
        <taxon>Hyaloperonospora</taxon>
    </lineage>
</organism>
<sequence length="73" mass="8633">MWGIDAGDNGVMLPVWTLRTRQCFGMIEKIMKCRDQLIRLLCLRRVWVTKLNGRSCACLLQNEFSAWCRSRQR</sequence>
<accession>M4BCU4</accession>
<dbReference type="VEuPathDB" id="FungiDB:HpaG804110"/>
<name>M4BCU4_HYAAE</name>
<reference evidence="2" key="1">
    <citation type="journal article" date="2010" name="Science">
        <title>Signatures of adaptation to obligate biotrophy in the Hyaloperonospora arabidopsidis genome.</title>
        <authorList>
            <person name="Baxter L."/>
            <person name="Tripathy S."/>
            <person name="Ishaque N."/>
            <person name="Boot N."/>
            <person name="Cabral A."/>
            <person name="Kemen E."/>
            <person name="Thines M."/>
            <person name="Ah-Fong A."/>
            <person name="Anderson R."/>
            <person name="Badejoko W."/>
            <person name="Bittner-Eddy P."/>
            <person name="Boore J.L."/>
            <person name="Chibucos M.C."/>
            <person name="Coates M."/>
            <person name="Dehal P."/>
            <person name="Delehaunty K."/>
            <person name="Dong S."/>
            <person name="Downton P."/>
            <person name="Dumas B."/>
            <person name="Fabro G."/>
            <person name="Fronick C."/>
            <person name="Fuerstenberg S.I."/>
            <person name="Fulton L."/>
            <person name="Gaulin E."/>
            <person name="Govers F."/>
            <person name="Hughes L."/>
            <person name="Humphray S."/>
            <person name="Jiang R.H."/>
            <person name="Judelson H."/>
            <person name="Kamoun S."/>
            <person name="Kyung K."/>
            <person name="Meijer H."/>
            <person name="Minx P."/>
            <person name="Morris P."/>
            <person name="Nelson J."/>
            <person name="Phuntumart V."/>
            <person name="Qutob D."/>
            <person name="Rehmany A."/>
            <person name="Rougon-Cardoso A."/>
            <person name="Ryden P."/>
            <person name="Torto-Alalibo T."/>
            <person name="Studholme D."/>
            <person name="Wang Y."/>
            <person name="Win J."/>
            <person name="Wood J."/>
            <person name="Clifton S.W."/>
            <person name="Rogers J."/>
            <person name="Van den Ackerveken G."/>
            <person name="Jones J.D."/>
            <person name="McDowell J.M."/>
            <person name="Beynon J."/>
            <person name="Tyler B.M."/>
        </authorList>
    </citation>
    <scope>NUCLEOTIDE SEQUENCE [LARGE SCALE GENOMIC DNA]</scope>
    <source>
        <strain evidence="2">Emoy2</strain>
    </source>
</reference>
<reference evidence="1" key="2">
    <citation type="submission" date="2015-06" db="UniProtKB">
        <authorList>
            <consortium name="EnsemblProtists"/>
        </authorList>
    </citation>
    <scope>IDENTIFICATION</scope>
    <source>
        <strain evidence="1">Emoy2</strain>
    </source>
</reference>
<dbReference type="InParanoid" id="M4BCU4"/>
<evidence type="ECO:0000313" key="1">
    <source>
        <dbReference type="EnsemblProtists" id="HpaP804110"/>
    </source>
</evidence>
<evidence type="ECO:0000313" key="2">
    <source>
        <dbReference type="Proteomes" id="UP000011713"/>
    </source>
</evidence>
<dbReference type="Proteomes" id="UP000011713">
    <property type="component" value="Unassembled WGS sequence"/>
</dbReference>
<keyword evidence="2" id="KW-1185">Reference proteome</keyword>
<protein>
    <submittedName>
        <fullName evidence="1">Uncharacterized protein</fullName>
    </submittedName>
</protein>
<proteinExistence type="predicted"/>